<feature type="domain" description="HTH tetR-type" evidence="3">
    <location>
        <begin position="11"/>
        <end position="71"/>
    </location>
</feature>
<dbReference type="PROSITE" id="PS50977">
    <property type="entry name" value="HTH_TETR_2"/>
    <property type="match status" value="1"/>
</dbReference>
<dbReference type="InterPro" id="IPR050624">
    <property type="entry name" value="HTH-type_Tx_Regulator"/>
</dbReference>
<dbReference type="InterPro" id="IPR009057">
    <property type="entry name" value="Homeodomain-like_sf"/>
</dbReference>
<name>A0A1Y4QIJ3_9FIRM</name>
<dbReference type="PRINTS" id="PR00455">
    <property type="entry name" value="HTHTETR"/>
</dbReference>
<evidence type="ECO:0000313" key="5">
    <source>
        <dbReference type="Proteomes" id="UP000196258"/>
    </source>
</evidence>
<dbReference type="GO" id="GO:0003677">
    <property type="term" value="F:DNA binding"/>
    <property type="evidence" value="ECO:0007669"/>
    <property type="project" value="UniProtKB-UniRule"/>
</dbReference>
<dbReference type="PANTHER" id="PTHR43479">
    <property type="entry name" value="ACREF/ENVCD OPERON REPRESSOR-RELATED"/>
    <property type="match status" value="1"/>
</dbReference>
<dbReference type="AlphaFoldDB" id="A0A1Y4QIJ3"/>
<dbReference type="Pfam" id="PF00440">
    <property type="entry name" value="TetR_N"/>
    <property type="match status" value="1"/>
</dbReference>
<keyword evidence="1 2" id="KW-0238">DNA-binding</keyword>
<evidence type="ECO:0000256" key="2">
    <source>
        <dbReference type="PROSITE-ProRule" id="PRU00335"/>
    </source>
</evidence>
<gene>
    <name evidence="4" type="ORF">B5E91_07135</name>
</gene>
<dbReference type="InterPro" id="IPR001647">
    <property type="entry name" value="HTH_TetR"/>
</dbReference>
<dbReference type="EMBL" id="NFLB01000007">
    <property type="protein sequence ID" value="OUQ05089.1"/>
    <property type="molecule type" value="Genomic_DNA"/>
</dbReference>
<accession>A0A1Y4QIJ3</accession>
<dbReference type="Proteomes" id="UP000196258">
    <property type="component" value="Unassembled WGS sequence"/>
</dbReference>
<evidence type="ECO:0000259" key="3">
    <source>
        <dbReference type="PROSITE" id="PS50977"/>
    </source>
</evidence>
<dbReference type="Gene3D" id="1.10.357.10">
    <property type="entry name" value="Tetracycline Repressor, domain 2"/>
    <property type="match status" value="1"/>
</dbReference>
<dbReference type="SUPFAM" id="SSF46689">
    <property type="entry name" value="Homeodomain-like"/>
    <property type="match status" value="1"/>
</dbReference>
<comment type="caution">
    <text evidence="4">The sequence shown here is derived from an EMBL/GenBank/DDBJ whole genome shotgun (WGS) entry which is preliminary data.</text>
</comment>
<evidence type="ECO:0000313" key="4">
    <source>
        <dbReference type="EMBL" id="OUQ05089.1"/>
    </source>
</evidence>
<evidence type="ECO:0000256" key="1">
    <source>
        <dbReference type="ARBA" id="ARBA00023125"/>
    </source>
</evidence>
<protein>
    <recommendedName>
        <fullName evidence="3">HTH tetR-type domain-containing protein</fullName>
    </recommendedName>
</protein>
<organism evidence="4 5">
    <name type="scientific">Thomasclavelia spiroformis</name>
    <dbReference type="NCBI Taxonomy" id="29348"/>
    <lineage>
        <taxon>Bacteria</taxon>
        <taxon>Bacillati</taxon>
        <taxon>Bacillota</taxon>
        <taxon>Erysipelotrichia</taxon>
        <taxon>Erysipelotrichales</taxon>
        <taxon>Coprobacillaceae</taxon>
        <taxon>Thomasclavelia</taxon>
    </lineage>
</organism>
<dbReference type="PANTHER" id="PTHR43479:SF11">
    <property type="entry name" value="ACREF_ENVCD OPERON REPRESSOR-RELATED"/>
    <property type="match status" value="1"/>
</dbReference>
<feature type="DNA-binding region" description="H-T-H motif" evidence="2">
    <location>
        <begin position="34"/>
        <end position="53"/>
    </location>
</feature>
<sequence>MPKIFSETRKQYLYKIIKQNCIDLIREKGYRQLNIRELAKTTGISTGTFYNFYNSKEDLILSIMEDSQHNLQNRFFKILECNGKITKSDFIDLYSFFFLKDESNIFRYLSRDDLTTILLRADRSQSFENIRTSMKKNIMYIDKPKKNINFNAVINFIQLVNLCLQNSDLLVKGEIESTVKKLLENITEQIFEEEYK</sequence>
<reference evidence="5" key="1">
    <citation type="submission" date="2017-04" db="EMBL/GenBank/DDBJ databases">
        <title>Function of individual gut microbiota members based on whole genome sequencing of pure cultures obtained from chicken caecum.</title>
        <authorList>
            <person name="Medvecky M."/>
            <person name="Cejkova D."/>
            <person name="Polansky O."/>
            <person name="Karasova D."/>
            <person name="Kubasova T."/>
            <person name="Cizek A."/>
            <person name="Rychlik I."/>
        </authorList>
    </citation>
    <scope>NUCLEOTIDE SEQUENCE [LARGE SCALE GENOMIC DNA]</scope>
    <source>
        <strain evidence="5">An149</strain>
    </source>
</reference>
<proteinExistence type="predicted"/>
<dbReference type="RefSeq" id="WP_087256404.1">
    <property type="nucleotide sequence ID" value="NZ_NFLB01000007.1"/>
</dbReference>